<reference evidence="4 5" key="1">
    <citation type="submission" date="2018-06" db="EMBL/GenBank/DDBJ databases">
        <title>Draft genome sequence of hyperthermophilic methanogen Methanothermobacter tenebrarum sp. MCM-B 1447.</title>
        <authorList>
            <person name="Pore S.D."/>
            <person name="Dagar S."/>
            <person name="Dhakephalkar P.K."/>
        </authorList>
    </citation>
    <scope>NUCLEOTIDE SEQUENCE [LARGE SCALE GENOMIC DNA]</scope>
    <source>
        <strain evidence="4 5">MCM B 1447</strain>
    </source>
</reference>
<dbReference type="Pfam" id="PF03109">
    <property type="entry name" value="ABC1"/>
    <property type="match status" value="1"/>
</dbReference>
<keyword evidence="5" id="KW-1185">Reference proteome</keyword>
<dbReference type="CDD" id="cd05121">
    <property type="entry name" value="ABC1_ADCK3-like"/>
    <property type="match status" value="1"/>
</dbReference>
<feature type="domain" description="Protein kinase" evidence="3">
    <location>
        <begin position="127"/>
        <end position="466"/>
    </location>
</feature>
<dbReference type="PROSITE" id="PS50011">
    <property type="entry name" value="PROTEIN_KINASE_DOM"/>
    <property type="match status" value="1"/>
</dbReference>
<keyword evidence="2" id="KW-0472">Membrane</keyword>
<comment type="similarity">
    <text evidence="1">Belongs to the protein kinase superfamily. ADCK protein kinase family.</text>
</comment>
<dbReference type="InterPro" id="IPR050154">
    <property type="entry name" value="UbiB_kinase"/>
</dbReference>
<dbReference type="Gene3D" id="1.10.510.10">
    <property type="entry name" value="Transferase(Phosphotransferase) domain 1"/>
    <property type="match status" value="1"/>
</dbReference>
<dbReference type="InterPro" id="IPR011009">
    <property type="entry name" value="Kinase-like_dom_sf"/>
</dbReference>
<accession>A0A328PFH6</accession>
<evidence type="ECO:0000313" key="4">
    <source>
        <dbReference type="EMBL" id="RAO79182.1"/>
    </source>
</evidence>
<evidence type="ECO:0000256" key="1">
    <source>
        <dbReference type="ARBA" id="ARBA00009670"/>
    </source>
</evidence>
<dbReference type="RefSeq" id="WP_112093869.1">
    <property type="nucleotide sequence ID" value="NZ_QLOE01000004.1"/>
</dbReference>
<keyword evidence="2" id="KW-0812">Transmembrane</keyword>
<dbReference type="SUPFAM" id="SSF56112">
    <property type="entry name" value="Protein kinase-like (PK-like)"/>
    <property type="match status" value="1"/>
</dbReference>
<comment type="caution">
    <text evidence="4">The sequence shown here is derived from an EMBL/GenBank/DDBJ whole genome shotgun (WGS) entry which is preliminary data.</text>
</comment>
<keyword evidence="4" id="KW-0418">Kinase</keyword>
<dbReference type="InterPro" id="IPR004147">
    <property type="entry name" value="ABC1_dom"/>
</dbReference>
<evidence type="ECO:0000313" key="5">
    <source>
        <dbReference type="Proteomes" id="UP000249782"/>
    </source>
</evidence>
<name>A0A328PFH6_9EURY</name>
<proteinExistence type="inferred from homology"/>
<keyword evidence="2" id="KW-1133">Transmembrane helix</keyword>
<feature type="transmembrane region" description="Helical" evidence="2">
    <location>
        <begin position="529"/>
        <end position="550"/>
    </location>
</feature>
<gene>
    <name evidence="4" type="ORF">DPC56_04480</name>
</gene>
<dbReference type="InterPro" id="IPR000719">
    <property type="entry name" value="Prot_kinase_dom"/>
</dbReference>
<feature type="transmembrane region" description="Helical" evidence="2">
    <location>
        <begin position="502"/>
        <end position="523"/>
    </location>
</feature>
<evidence type="ECO:0000259" key="3">
    <source>
        <dbReference type="PROSITE" id="PS50011"/>
    </source>
</evidence>
<dbReference type="Proteomes" id="UP000249782">
    <property type="component" value="Unassembled WGS sequence"/>
</dbReference>
<dbReference type="PANTHER" id="PTHR10566:SF113">
    <property type="entry name" value="PROTEIN ACTIVITY OF BC1 COMPLEX KINASE 7, CHLOROPLASTIC"/>
    <property type="match status" value="1"/>
</dbReference>
<dbReference type="EMBL" id="QLOE01000004">
    <property type="protein sequence ID" value="RAO79182.1"/>
    <property type="molecule type" value="Genomic_DNA"/>
</dbReference>
<protein>
    <submittedName>
        <fullName evidence="4">AarF/ABC1/UbiB kinase family protein</fullName>
    </submittedName>
</protein>
<dbReference type="AlphaFoldDB" id="A0A328PFH6"/>
<keyword evidence="4" id="KW-0808">Transferase</keyword>
<sequence>MKFYPEKPDIRRLREIIQVFWKYQFGEFLGKTKFKERLFKPLRLYFRDPEMEVDASAPERLRLAFEELGPTFIKLGQMLSTRPDMVGEEIAEELSKLQDEARPLDYREVKETIEGELKRSISDIFRDFGEDPIASASVGQVHEARLKDGRRVAVKVQRPSIEEKIRKDIIIMKYLAKLVDRNVPRLRYYNLPGIVEEFERSIFKELDYYNEANNIERFRSLFADDDMINAPRVYREYSTSRVLTMEYVEGVKLSDILKSPIKFNGKVIAKRGFECYFKQIFIHGFFHADPHPANIIVQEGGILYFIDFGMVGYIDKDFRDKLIELLISIIDYDVNGIIEEIELMGIISSETDKEALKYDIMDLFERYYGADLQRIGNIMKEFTMPRMLIRHKMEIPRNFVLLVRAISMIESIGERLDPQFNALEIAQEMVQKLIIARLNPLNIFKVDMKKIIQLEHLIGKIPQTFIKGLQVIGEGTIRIELEHKNLDELADRIERSSNRISLALLASALIIGSSMVITAELRIAPGIPYIGSLGFILSFLIGLGLLFSILKGGKYH</sequence>
<organism evidence="4 5">
    <name type="scientific">Methanothermobacter tenebrarum</name>
    <dbReference type="NCBI Taxonomy" id="680118"/>
    <lineage>
        <taxon>Archaea</taxon>
        <taxon>Methanobacteriati</taxon>
        <taxon>Methanobacteriota</taxon>
        <taxon>Methanomada group</taxon>
        <taxon>Methanobacteria</taxon>
        <taxon>Methanobacteriales</taxon>
        <taxon>Methanobacteriaceae</taxon>
        <taxon>Methanothermobacter</taxon>
    </lineage>
</organism>
<dbReference type="GO" id="GO:0005524">
    <property type="term" value="F:ATP binding"/>
    <property type="evidence" value="ECO:0007669"/>
    <property type="project" value="InterPro"/>
</dbReference>
<dbReference type="PANTHER" id="PTHR10566">
    <property type="entry name" value="CHAPERONE-ACTIVITY OF BC1 COMPLEX CABC1 -RELATED"/>
    <property type="match status" value="1"/>
</dbReference>
<dbReference type="GO" id="GO:0004672">
    <property type="term" value="F:protein kinase activity"/>
    <property type="evidence" value="ECO:0007669"/>
    <property type="project" value="InterPro"/>
</dbReference>
<dbReference type="OrthoDB" id="8087at2157"/>
<evidence type="ECO:0000256" key="2">
    <source>
        <dbReference type="SAM" id="Phobius"/>
    </source>
</evidence>